<feature type="transmembrane region" description="Helical" evidence="6">
    <location>
        <begin position="225"/>
        <end position="246"/>
    </location>
</feature>
<protein>
    <submittedName>
        <fullName evidence="7">Putative ABC transport system permease protein</fullName>
    </submittedName>
</protein>
<feature type="transmembrane region" description="Helical" evidence="6">
    <location>
        <begin position="130"/>
        <end position="148"/>
    </location>
</feature>
<dbReference type="Pfam" id="PF03649">
    <property type="entry name" value="UPF0014"/>
    <property type="match status" value="1"/>
</dbReference>
<dbReference type="RefSeq" id="WP_133480942.1">
    <property type="nucleotide sequence ID" value="NZ_SNWH01000001.1"/>
</dbReference>
<evidence type="ECO:0000256" key="4">
    <source>
        <dbReference type="ARBA" id="ARBA00022989"/>
    </source>
</evidence>
<feature type="transmembrane region" description="Helical" evidence="6">
    <location>
        <begin position="93"/>
        <end position="118"/>
    </location>
</feature>
<feature type="transmembrane region" description="Helical" evidence="6">
    <location>
        <begin position="6"/>
        <end position="28"/>
    </location>
</feature>
<organism evidence="7 8">
    <name type="scientific">Halomonas ventosae</name>
    <dbReference type="NCBI Taxonomy" id="229007"/>
    <lineage>
        <taxon>Bacteria</taxon>
        <taxon>Pseudomonadati</taxon>
        <taxon>Pseudomonadota</taxon>
        <taxon>Gammaproteobacteria</taxon>
        <taxon>Oceanospirillales</taxon>
        <taxon>Halomonadaceae</taxon>
        <taxon>Halomonas</taxon>
    </lineage>
</organism>
<comment type="subcellular location">
    <subcellularLocation>
        <location evidence="1">Membrane</location>
        <topology evidence="1">Multi-pass membrane protein</topology>
    </subcellularLocation>
</comment>
<dbReference type="GO" id="GO:0005886">
    <property type="term" value="C:plasma membrane"/>
    <property type="evidence" value="ECO:0007669"/>
    <property type="project" value="TreeGrafter"/>
</dbReference>
<dbReference type="Proteomes" id="UP000295150">
    <property type="component" value="Unassembled WGS sequence"/>
</dbReference>
<dbReference type="InterPro" id="IPR005226">
    <property type="entry name" value="UPF0014_fam"/>
</dbReference>
<evidence type="ECO:0000313" key="8">
    <source>
        <dbReference type="Proteomes" id="UP000295150"/>
    </source>
</evidence>
<evidence type="ECO:0000313" key="7">
    <source>
        <dbReference type="EMBL" id="TDO16543.1"/>
    </source>
</evidence>
<keyword evidence="4 6" id="KW-1133">Transmembrane helix</keyword>
<comment type="caution">
    <text evidence="7">The sequence shown here is derived from an EMBL/GenBank/DDBJ whole genome shotgun (WGS) entry which is preliminary data.</text>
</comment>
<evidence type="ECO:0000256" key="6">
    <source>
        <dbReference type="SAM" id="Phobius"/>
    </source>
</evidence>
<gene>
    <name evidence="7" type="ORF">DFO68_10170</name>
</gene>
<dbReference type="OrthoDB" id="9791807at2"/>
<evidence type="ECO:0000256" key="5">
    <source>
        <dbReference type="ARBA" id="ARBA00023136"/>
    </source>
</evidence>
<evidence type="ECO:0000256" key="2">
    <source>
        <dbReference type="ARBA" id="ARBA00005268"/>
    </source>
</evidence>
<dbReference type="PANTHER" id="PTHR30028:SF0">
    <property type="entry name" value="PROTEIN ALUMINUM SENSITIVE 3"/>
    <property type="match status" value="1"/>
</dbReference>
<sequence length="267" mass="28816">MGVIELAWWQLALAALMVVVLAGCTAVARLGMGKSLLIAAARTVIQLTLVGLVLEALFAAERLVWVALMALGMLLIAGREVMARQKRRLLGGWAFGIGTLAMFLSSFTVTVLTLTVIIGPEPWYRPQYAIPLLGMMLGNTMTGVALALDRLTDTAWRQRAVIENRLMLGQRWQEAVGDIRREAMRSGLMPMINAMAAAGVVSLPGMMTGQILAGSPPALAVKYQILVMFTITLGTGFGTLAAVAAGSRRLFDRRERLRLDRLAPPKG</sequence>
<evidence type="ECO:0000256" key="3">
    <source>
        <dbReference type="ARBA" id="ARBA00022692"/>
    </source>
</evidence>
<name>A0A4R6I3J2_9GAMM</name>
<feature type="transmembrane region" description="Helical" evidence="6">
    <location>
        <begin position="63"/>
        <end position="81"/>
    </location>
</feature>
<reference evidence="7 8" key="1">
    <citation type="submission" date="2019-03" db="EMBL/GenBank/DDBJ databases">
        <title>Freshwater and sediment microbial communities from various areas in North America, analyzing microbe dynamics in response to fracking.</title>
        <authorList>
            <person name="Lamendella R."/>
        </authorList>
    </citation>
    <scope>NUCLEOTIDE SEQUENCE [LARGE SCALE GENOMIC DNA]</scope>
    <source>
        <strain evidence="7 8">1_TX</strain>
    </source>
</reference>
<keyword evidence="8" id="KW-1185">Reference proteome</keyword>
<feature type="transmembrane region" description="Helical" evidence="6">
    <location>
        <begin position="35"/>
        <end position="57"/>
    </location>
</feature>
<dbReference type="PANTHER" id="PTHR30028">
    <property type="entry name" value="UPF0014 INNER MEMBRANE PROTEIN YBBM-RELATED"/>
    <property type="match status" value="1"/>
</dbReference>
<accession>A0A4R6I3J2</accession>
<keyword evidence="3 6" id="KW-0812">Transmembrane</keyword>
<comment type="similarity">
    <text evidence="2">Belongs to the UPF0014 family.</text>
</comment>
<keyword evidence="5 6" id="KW-0472">Membrane</keyword>
<feature type="transmembrane region" description="Helical" evidence="6">
    <location>
        <begin position="191"/>
        <end position="213"/>
    </location>
</feature>
<evidence type="ECO:0000256" key="1">
    <source>
        <dbReference type="ARBA" id="ARBA00004141"/>
    </source>
</evidence>
<proteinExistence type="inferred from homology"/>
<dbReference type="EMBL" id="SNWH01000001">
    <property type="protein sequence ID" value="TDO16543.1"/>
    <property type="molecule type" value="Genomic_DNA"/>
</dbReference>
<dbReference type="AlphaFoldDB" id="A0A4R6I3J2"/>